<name>A0A6J5RBA2_9CAUD</name>
<protein>
    <submittedName>
        <fullName evidence="2">Uncharacterized protein</fullName>
    </submittedName>
</protein>
<accession>A0A6J5RBA2</accession>
<dbReference type="EMBL" id="LR797198">
    <property type="protein sequence ID" value="CAB4193082.1"/>
    <property type="molecule type" value="Genomic_DNA"/>
</dbReference>
<dbReference type="EMBL" id="LR797076">
    <property type="protein sequence ID" value="CAB4185377.1"/>
    <property type="molecule type" value="Genomic_DNA"/>
</dbReference>
<evidence type="ECO:0000313" key="1">
    <source>
        <dbReference type="EMBL" id="CAB4185377.1"/>
    </source>
</evidence>
<evidence type="ECO:0000313" key="2">
    <source>
        <dbReference type="EMBL" id="CAB4193082.1"/>
    </source>
</evidence>
<organism evidence="2">
    <name type="scientific">uncultured Caudovirales phage</name>
    <dbReference type="NCBI Taxonomy" id="2100421"/>
    <lineage>
        <taxon>Viruses</taxon>
        <taxon>Duplodnaviria</taxon>
        <taxon>Heunggongvirae</taxon>
        <taxon>Uroviricota</taxon>
        <taxon>Caudoviricetes</taxon>
        <taxon>Peduoviridae</taxon>
        <taxon>Maltschvirus</taxon>
        <taxon>Maltschvirus maltsch</taxon>
    </lineage>
</organism>
<proteinExistence type="predicted"/>
<reference evidence="2" key="1">
    <citation type="submission" date="2020-05" db="EMBL/GenBank/DDBJ databases">
        <authorList>
            <person name="Chiriac C."/>
            <person name="Salcher M."/>
            <person name="Ghai R."/>
            <person name="Kavagutti S V."/>
        </authorList>
    </citation>
    <scope>NUCLEOTIDE SEQUENCE</scope>
</reference>
<gene>
    <name evidence="1" type="ORF">UFOVP1119_40</name>
    <name evidence="2" type="ORF">UFOVP1238_14</name>
</gene>
<sequence>MTYATLEALKADQDLQDQTRMQDTYRDIEDIIDKISVLPVGQPLVWVYVWDVVRQLWTDIMEGQEEEYCTAMDLDEVWELFWLQADVNGFTLEYGTEDLYEAVREWMIDSEIIDEAVDEDEDDMIESEKEEV</sequence>